<feature type="region of interest" description="Disordered" evidence="1">
    <location>
        <begin position="169"/>
        <end position="203"/>
    </location>
</feature>
<proteinExistence type="predicted"/>
<sequence>MGVCTGSSLYSSPIGACFRPGFQDRGQGTTGQLSLRADGHLLLHPQDTCVALQALAEYAILSYAGSINLTVSLASTNLDYQETFELHGTNQKLLQMAAVCVPGTRAWGLLEEGSAGPHGDFSLQIPSLPTGLFVSAKGDGCCLMQIAVTYNVPDPVAKPAFQLLISLQEPEAQERPPPMPASSAEGPRDRPPADDDDPAAEQHHQEYKVMLEVCTSPNVSKYPSQKVLETTVLLGALPAAASSILNVSFLILVPSALWEAPGIWLQREPRYLPPCPAMLQKEELRLELGD</sequence>
<protein>
    <submittedName>
        <fullName evidence="2">C3 and PZP-like alpha-2-macroglobulin domain-containing protein 8</fullName>
    </submittedName>
</protein>
<accession>A0ABQ9TSL1</accession>
<dbReference type="PANTHER" id="PTHR11412:SF139">
    <property type="entry name" value="C3 AND PZP-LIKE ALPHA-2-MACROGLOBULIN DOMAIN-CONTAINING PROTEIN 8"/>
    <property type="match status" value="1"/>
</dbReference>
<dbReference type="PANTHER" id="PTHR11412">
    <property type="entry name" value="MACROGLOBULIN / COMPLEMENT"/>
    <property type="match status" value="1"/>
</dbReference>
<gene>
    <name evidence="2" type="primary">CPAMD8_2</name>
    <name evidence="2" type="ORF">P7K49_033528</name>
</gene>
<evidence type="ECO:0000313" key="3">
    <source>
        <dbReference type="Proteomes" id="UP001266305"/>
    </source>
</evidence>
<dbReference type="Proteomes" id="UP001266305">
    <property type="component" value="Unassembled WGS sequence"/>
</dbReference>
<organism evidence="2 3">
    <name type="scientific">Saguinus oedipus</name>
    <name type="common">Cotton-top tamarin</name>
    <name type="synonym">Oedipomidas oedipus</name>
    <dbReference type="NCBI Taxonomy" id="9490"/>
    <lineage>
        <taxon>Eukaryota</taxon>
        <taxon>Metazoa</taxon>
        <taxon>Chordata</taxon>
        <taxon>Craniata</taxon>
        <taxon>Vertebrata</taxon>
        <taxon>Euteleostomi</taxon>
        <taxon>Mammalia</taxon>
        <taxon>Eutheria</taxon>
        <taxon>Euarchontoglires</taxon>
        <taxon>Primates</taxon>
        <taxon>Haplorrhini</taxon>
        <taxon>Platyrrhini</taxon>
        <taxon>Cebidae</taxon>
        <taxon>Callitrichinae</taxon>
        <taxon>Saguinus</taxon>
    </lineage>
</organism>
<name>A0ABQ9TSL1_SAGOE</name>
<dbReference type="InterPro" id="IPR050473">
    <property type="entry name" value="A2M/Complement_sys"/>
</dbReference>
<comment type="caution">
    <text evidence="2">The sequence shown here is derived from an EMBL/GenBank/DDBJ whole genome shotgun (WGS) entry which is preliminary data.</text>
</comment>
<keyword evidence="3" id="KW-1185">Reference proteome</keyword>
<dbReference type="EMBL" id="JASSZA010000019">
    <property type="protein sequence ID" value="KAK2087621.1"/>
    <property type="molecule type" value="Genomic_DNA"/>
</dbReference>
<evidence type="ECO:0000313" key="2">
    <source>
        <dbReference type="EMBL" id="KAK2087621.1"/>
    </source>
</evidence>
<reference evidence="2 3" key="1">
    <citation type="submission" date="2023-05" db="EMBL/GenBank/DDBJ databases">
        <title>B98-5 Cell Line De Novo Hybrid Assembly: An Optical Mapping Approach.</title>
        <authorList>
            <person name="Kananen K."/>
            <person name="Auerbach J.A."/>
            <person name="Kautto E."/>
            <person name="Blachly J.S."/>
        </authorList>
    </citation>
    <scope>NUCLEOTIDE SEQUENCE [LARGE SCALE GENOMIC DNA]</scope>
    <source>
        <strain evidence="2">B95-8</strain>
        <tissue evidence="2">Cell line</tissue>
    </source>
</reference>
<evidence type="ECO:0000256" key="1">
    <source>
        <dbReference type="SAM" id="MobiDB-lite"/>
    </source>
</evidence>